<accession>A0A4Q5J092</accession>
<evidence type="ECO:0000259" key="6">
    <source>
        <dbReference type="Pfam" id="PF02897"/>
    </source>
</evidence>
<dbReference type="SUPFAM" id="SSF50993">
    <property type="entry name" value="Peptidase/esterase 'gauge' domain"/>
    <property type="match status" value="1"/>
</dbReference>
<name>A0A4Q5J092_9ACTN</name>
<reference evidence="7 8" key="1">
    <citation type="submission" date="2019-01" db="EMBL/GenBank/DDBJ databases">
        <title>Nocardioides guangzhouensis sp. nov., an actinobacterium isolated from soil.</title>
        <authorList>
            <person name="Fu Y."/>
            <person name="Cai Y."/>
            <person name="Lin Z."/>
            <person name="Chen P."/>
        </authorList>
    </citation>
    <scope>NUCLEOTIDE SEQUENCE [LARGE SCALE GENOMIC DNA]</scope>
    <source>
        <strain evidence="7 8">NBRC 105384</strain>
    </source>
</reference>
<dbReference type="SUPFAM" id="SSF53474">
    <property type="entry name" value="alpha/beta-Hydrolases"/>
    <property type="match status" value="1"/>
</dbReference>
<sequence length="712" mass="78648">MPDFPVAKKVPTERTHHGETFVDDYEWLRDKESPDTLAYLTAENDYTAARTAHLEGLREAIFGEIKARTQETDLSVPSRIGGYWYYGRSVEGQQYGISCRCPAGDTDGLDDWTPPSLTADEEVPGEEVLLDVNALAEGHDFFSLGAASVSPDGNLLAYSTDTVGNERFLLRVKDLRTGEVLPDQVPDTLGGATWDLKGTTLFYATVDESWRPDKVWRHVLGTPVSEDVVVHHETDERFWTSVGRSRSDRLVVIGSGSKTTTEYRVLDAADPTGEFRVVAPRRQGVEYGIEHAVIGGEDCLLVLHNEGAENYALARAPFDATSHEQWQPLIGHDPAVRLEDVDAFAGHLVVSQRSDGLTQLRVIELDDTRPDGLGDDYLVHFDEPVYTVGAGSNAEFHQPTIRLGYTTMATPPSVYDFDVPTRTLHLRKTTPVLPHPVRGPFDPEHYEQHRTWATASDGTKVPISLVVPAGTPQDGSTPFLLYGYGSYEDSIDPYFSIARLSMLDRGVGFAIAHVRGGGEMGRHWYDDGKLLRKRNTFTDFVACAEHLAAEGWTSADRLIAEGGSAGGLLMGAVANLAPEAFAGIVAEVPFVDPLTTILDPTLPLTVVEWEEWGNPLEDPEVYAYMKSYSPYENVEAKRYPPLLVETSLHDTRVLYVEPAKWVARLREVAANPEDVLLKTQITAGHGGVSGRYNAWKDRAFSLAWMLDRFGLA</sequence>
<dbReference type="GO" id="GO:0006508">
    <property type="term" value="P:proteolysis"/>
    <property type="evidence" value="ECO:0007669"/>
    <property type="project" value="UniProtKB-KW"/>
</dbReference>
<dbReference type="Pfam" id="PF02897">
    <property type="entry name" value="Peptidase_S9_N"/>
    <property type="match status" value="1"/>
</dbReference>
<evidence type="ECO:0000313" key="8">
    <source>
        <dbReference type="Proteomes" id="UP000291189"/>
    </source>
</evidence>
<dbReference type="InterPro" id="IPR002470">
    <property type="entry name" value="Peptidase_S9A"/>
</dbReference>
<keyword evidence="8" id="KW-1185">Reference proteome</keyword>
<dbReference type="InterPro" id="IPR051543">
    <property type="entry name" value="Serine_Peptidase_S9A"/>
</dbReference>
<feature type="domain" description="Peptidase S9A N-terminal" evidence="6">
    <location>
        <begin position="5"/>
        <end position="428"/>
    </location>
</feature>
<comment type="similarity">
    <text evidence="1">Belongs to the peptidase S9A family.</text>
</comment>
<protein>
    <submittedName>
        <fullName evidence="7">S9 family peptidase</fullName>
    </submittedName>
</protein>
<dbReference type="Proteomes" id="UP000291189">
    <property type="component" value="Unassembled WGS sequence"/>
</dbReference>
<evidence type="ECO:0000256" key="1">
    <source>
        <dbReference type="ARBA" id="ARBA00005228"/>
    </source>
</evidence>
<comment type="caution">
    <text evidence="7">The sequence shown here is derived from an EMBL/GenBank/DDBJ whole genome shotgun (WGS) entry which is preliminary data.</text>
</comment>
<dbReference type="EMBL" id="SDPU01000022">
    <property type="protein sequence ID" value="RYU11927.1"/>
    <property type="molecule type" value="Genomic_DNA"/>
</dbReference>
<dbReference type="Gene3D" id="3.40.50.1820">
    <property type="entry name" value="alpha/beta hydrolase"/>
    <property type="match status" value="1"/>
</dbReference>
<dbReference type="Pfam" id="PF00326">
    <property type="entry name" value="Peptidase_S9"/>
    <property type="match status" value="1"/>
</dbReference>
<dbReference type="AlphaFoldDB" id="A0A4Q5J092"/>
<evidence type="ECO:0000256" key="4">
    <source>
        <dbReference type="ARBA" id="ARBA00022825"/>
    </source>
</evidence>
<dbReference type="PRINTS" id="PR00862">
    <property type="entry name" value="PROLIGOPTASE"/>
</dbReference>
<feature type="domain" description="Peptidase S9 prolyl oligopeptidase catalytic" evidence="5">
    <location>
        <begin position="494"/>
        <end position="710"/>
    </location>
</feature>
<evidence type="ECO:0000259" key="5">
    <source>
        <dbReference type="Pfam" id="PF00326"/>
    </source>
</evidence>
<dbReference type="RefSeq" id="WP_129987515.1">
    <property type="nucleotide sequence ID" value="NZ_SDPU01000022.1"/>
</dbReference>
<dbReference type="Gene3D" id="2.130.10.120">
    <property type="entry name" value="Prolyl oligopeptidase, N-terminal domain"/>
    <property type="match status" value="1"/>
</dbReference>
<dbReference type="PANTHER" id="PTHR11757:SF19">
    <property type="entry name" value="PROLYL ENDOPEPTIDASE-LIKE"/>
    <property type="match status" value="1"/>
</dbReference>
<gene>
    <name evidence="7" type="ORF">ETU37_11760</name>
</gene>
<dbReference type="InterPro" id="IPR029058">
    <property type="entry name" value="AB_hydrolase_fold"/>
</dbReference>
<organism evidence="7 8">
    <name type="scientific">Nocardioides iriomotensis</name>
    <dbReference type="NCBI Taxonomy" id="715784"/>
    <lineage>
        <taxon>Bacteria</taxon>
        <taxon>Bacillati</taxon>
        <taxon>Actinomycetota</taxon>
        <taxon>Actinomycetes</taxon>
        <taxon>Propionibacteriales</taxon>
        <taxon>Nocardioidaceae</taxon>
        <taxon>Nocardioides</taxon>
    </lineage>
</organism>
<dbReference type="PANTHER" id="PTHR11757">
    <property type="entry name" value="PROTEASE FAMILY S9A OLIGOPEPTIDASE"/>
    <property type="match status" value="1"/>
</dbReference>
<keyword evidence="2" id="KW-0645">Protease</keyword>
<keyword evidence="3" id="KW-0378">Hydrolase</keyword>
<dbReference type="OrthoDB" id="9801421at2"/>
<evidence type="ECO:0000256" key="3">
    <source>
        <dbReference type="ARBA" id="ARBA00022801"/>
    </source>
</evidence>
<evidence type="ECO:0000313" key="7">
    <source>
        <dbReference type="EMBL" id="RYU11927.1"/>
    </source>
</evidence>
<dbReference type="InterPro" id="IPR001375">
    <property type="entry name" value="Peptidase_S9_cat"/>
</dbReference>
<dbReference type="InterPro" id="IPR023302">
    <property type="entry name" value="Pept_S9A_N"/>
</dbReference>
<dbReference type="GO" id="GO:0004252">
    <property type="term" value="F:serine-type endopeptidase activity"/>
    <property type="evidence" value="ECO:0007669"/>
    <property type="project" value="InterPro"/>
</dbReference>
<evidence type="ECO:0000256" key="2">
    <source>
        <dbReference type="ARBA" id="ARBA00022670"/>
    </source>
</evidence>
<proteinExistence type="inferred from homology"/>
<keyword evidence="4" id="KW-0720">Serine protease</keyword>